<dbReference type="PANTHER" id="PTHR10010">
    <property type="entry name" value="SOLUTE CARRIER FAMILY 34 SODIUM PHOSPHATE , MEMBER 2-RELATED"/>
    <property type="match status" value="1"/>
</dbReference>
<evidence type="ECO:0000256" key="3">
    <source>
        <dbReference type="ARBA" id="ARBA00022692"/>
    </source>
</evidence>
<gene>
    <name evidence="8" type="ORF">KQI82_15195</name>
</gene>
<keyword evidence="2" id="KW-1003">Cell membrane</keyword>
<feature type="domain" description="PhoU" evidence="7">
    <location>
        <begin position="355"/>
        <end position="438"/>
    </location>
</feature>
<feature type="transmembrane region" description="Helical" evidence="6">
    <location>
        <begin position="85"/>
        <end position="107"/>
    </location>
</feature>
<keyword evidence="3 6" id="KW-0812">Transmembrane</keyword>
<evidence type="ECO:0000256" key="6">
    <source>
        <dbReference type="SAM" id="Phobius"/>
    </source>
</evidence>
<name>A0ABS6FF38_9FIRM</name>
<evidence type="ECO:0000256" key="2">
    <source>
        <dbReference type="ARBA" id="ARBA00022475"/>
    </source>
</evidence>
<feature type="transmembrane region" description="Helical" evidence="6">
    <location>
        <begin position="186"/>
        <end position="209"/>
    </location>
</feature>
<dbReference type="Pfam" id="PF02690">
    <property type="entry name" value="Na_Pi_cotrans"/>
    <property type="match status" value="1"/>
</dbReference>
<feature type="transmembrane region" description="Helical" evidence="6">
    <location>
        <begin position="221"/>
        <end position="245"/>
    </location>
</feature>
<feature type="domain" description="PhoU" evidence="7">
    <location>
        <begin position="464"/>
        <end position="540"/>
    </location>
</feature>
<proteinExistence type="predicted"/>
<dbReference type="InterPro" id="IPR026022">
    <property type="entry name" value="PhoU_dom"/>
</dbReference>
<dbReference type="NCBIfam" id="NF037997">
    <property type="entry name" value="Na_Pi_symport"/>
    <property type="match status" value="1"/>
</dbReference>
<evidence type="ECO:0000259" key="7">
    <source>
        <dbReference type="Pfam" id="PF01895"/>
    </source>
</evidence>
<feature type="transmembrane region" description="Helical" evidence="6">
    <location>
        <begin position="119"/>
        <end position="136"/>
    </location>
</feature>
<accession>A0ABS6FF38</accession>
<sequence length="586" mass="63375">MDIFSIFSLCGGLAFFLYGMNTMSNSLEKMAGGRLERTLKQMTSNPLKSLLLGAGITIAIQSSSAMTVMLVGLVNSGVMEIGQTIGVIMGSNIGTTLTAWILSLTGIQSENMLVEMLKPENFSPLVALAGVILLMSSKQQRRRDIGRIMLGFAVLMYGMDLMKNAVSPLADMPEFASILTAFRNPLVGVLVGAVFTGIIQSSAASVGILQALALTGSISYGMAIPIIMGQNIGTCVTALLSSIGVNRNARRVAAVHISFNVIGTVVCLAIFYIAHGIVRFEFVDAPIDAVGVAFCHTVFNVATTAILLPFAHQLEKLATILVRSESGTDTVAFLDPLLIRTPAVAVAECGSLAIQMGELARDNVLMAIDQLSDYQSARDATITENEDKLDIYEDRLGGYLVEASRKGISAADGRSASKLLHSIGDFERIGDHSLNIMEAGRELHEKQLTFSDEANAELKVLTDALVEILNLTVKAFETSDCAMASTVEPLEEVIDQLIEEIRMRHINRLQRGKCTIQLGFVLNDLLTNYERISDHCSNLAICVLETEQTGLNPHAYLQDIKTGEEFTTNVQSYLNKYKLPELPAVH</sequence>
<comment type="caution">
    <text evidence="8">The sequence shown here is derived from an EMBL/GenBank/DDBJ whole genome shotgun (WGS) entry which is preliminary data.</text>
</comment>
<keyword evidence="5 6" id="KW-0472">Membrane</keyword>
<feature type="transmembrane region" description="Helical" evidence="6">
    <location>
        <begin position="290"/>
        <end position="311"/>
    </location>
</feature>
<feature type="transmembrane region" description="Helical" evidence="6">
    <location>
        <begin position="257"/>
        <end position="278"/>
    </location>
</feature>
<organism evidence="8 9">
    <name type="scientific">Dysosmobacter acutus</name>
    <dbReference type="NCBI Taxonomy" id="2841504"/>
    <lineage>
        <taxon>Bacteria</taxon>
        <taxon>Bacillati</taxon>
        <taxon>Bacillota</taxon>
        <taxon>Clostridia</taxon>
        <taxon>Eubacteriales</taxon>
        <taxon>Oscillospiraceae</taxon>
        <taxon>Dysosmobacter</taxon>
    </lineage>
</organism>
<evidence type="ECO:0000313" key="8">
    <source>
        <dbReference type="EMBL" id="MBU5628256.1"/>
    </source>
</evidence>
<dbReference type="EMBL" id="JAHLQN010000001">
    <property type="protein sequence ID" value="MBU5628256.1"/>
    <property type="molecule type" value="Genomic_DNA"/>
</dbReference>
<feature type="transmembrane region" description="Helical" evidence="6">
    <location>
        <begin position="50"/>
        <end position="73"/>
    </location>
</feature>
<evidence type="ECO:0000256" key="1">
    <source>
        <dbReference type="ARBA" id="ARBA00004651"/>
    </source>
</evidence>
<dbReference type="NCBIfam" id="TIGR00704">
    <property type="entry name" value="NaPi_cotrn_rel"/>
    <property type="match status" value="1"/>
</dbReference>
<keyword evidence="4 6" id="KW-1133">Transmembrane helix</keyword>
<protein>
    <submittedName>
        <fullName evidence="8">Na/Pi cotransporter family protein</fullName>
    </submittedName>
</protein>
<dbReference type="PANTHER" id="PTHR10010:SF46">
    <property type="entry name" value="SODIUM-DEPENDENT PHOSPHATE TRANSPORT PROTEIN 2B"/>
    <property type="match status" value="1"/>
</dbReference>
<dbReference type="InterPro" id="IPR004633">
    <property type="entry name" value="NaPi_cotrn-rel/YqeW-like"/>
</dbReference>
<dbReference type="InterPro" id="IPR003841">
    <property type="entry name" value="Na/Pi_transpt"/>
</dbReference>
<dbReference type="Proteomes" id="UP000787672">
    <property type="component" value="Unassembled WGS sequence"/>
</dbReference>
<dbReference type="RefSeq" id="WP_216633524.1">
    <property type="nucleotide sequence ID" value="NZ_JAHLQN010000001.1"/>
</dbReference>
<evidence type="ECO:0000256" key="4">
    <source>
        <dbReference type="ARBA" id="ARBA00022989"/>
    </source>
</evidence>
<comment type="subcellular location">
    <subcellularLocation>
        <location evidence="1">Cell membrane</location>
        <topology evidence="1">Multi-pass membrane protein</topology>
    </subcellularLocation>
</comment>
<keyword evidence="9" id="KW-1185">Reference proteome</keyword>
<reference evidence="8 9" key="1">
    <citation type="submission" date="2021-06" db="EMBL/GenBank/DDBJ databases">
        <authorList>
            <person name="Sun Q."/>
            <person name="Li D."/>
        </authorList>
    </citation>
    <scope>NUCLEOTIDE SEQUENCE [LARGE SCALE GENOMIC DNA]</scope>
    <source>
        <strain evidence="8 9">MSJ-2</strain>
    </source>
</reference>
<evidence type="ECO:0000313" key="9">
    <source>
        <dbReference type="Proteomes" id="UP000787672"/>
    </source>
</evidence>
<dbReference type="Pfam" id="PF01895">
    <property type="entry name" value="PhoU"/>
    <property type="match status" value="2"/>
</dbReference>
<evidence type="ECO:0000256" key="5">
    <source>
        <dbReference type="ARBA" id="ARBA00023136"/>
    </source>
</evidence>